<protein>
    <submittedName>
        <fullName evidence="1">Uncharacterized protein</fullName>
    </submittedName>
</protein>
<name>A0A077PE85_XENBV</name>
<dbReference type="EMBL" id="CBSY010000088">
    <property type="protein sequence ID" value="CDH18947.1"/>
    <property type="molecule type" value="Genomic_DNA"/>
</dbReference>
<gene>
    <name evidence="1" type="ORF">XBKQ1_1780001</name>
</gene>
<dbReference type="AlphaFoldDB" id="A0A077PE85"/>
<keyword evidence="2" id="KW-1185">Reference proteome</keyword>
<reference evidence="1" key="1">
    <citation type="submission" date="2013-07" db="EMBL/GenBank/DDBJ databases">
        <title>Sub-species coevolution in mutualistic symbiosis.</title>
        <authorList>
            <person name="Murfin K."/>
            <person name="Klassen J."/>
            <person name="Lee M."/>
            <person name="Forst S."/>
            <person name="Stock P."/>
            <person name="Goodrich-Blair H."/>
        </authorList>
    </citation>
    <scope>NUCLEOTIDE SEQUENCE [LARGE SCALE GENOMIC DNA]</scope>
    <source>
        <strain evidence="1">Kraussei Quebec</strain>
    </source>
</reference>
<dbReference type="HOGENOM" id="CLU_2573092_0_0_6"/>
<dbReference type="Proteomes" id="UP000028500">
    <property type="component" value="Unassembled WGS sequence"/>
</dbReference>
<organism evidence="1 2">
    <name type="scientific">Xenorhabdus bovienii str. kraussei Quebec</name>
    <dbReference type="NCBI Taxonomy" id="1398203"/>
    <lineage>
        <taxon>Bacteria</taxon>
        <taxon>Pseudomonadati</taxon>
        <taxon>Pseudomonadota</taxon>
        <taxon>Gammaproteobacteria</taxon>
        <taxon>Enterobacterales</taxon>
        <taxon>Morganellaceae</taxon>
        <taxon>Xenorhabdus</taxon>
    </lineage>
</organism>
<sequence>MVVFPGPNQDKVRIDSIHGLTDLPKNVFFSSFITPGNTIEPRQIQMTPPLARLYLKDTSSYSLKASFEELAKNVSFKFSNA</sequence>
<evidence type="ECO:0000313" key="1">
    <source>
        <dbReference type="EMBL" id="CDH18947.1"/>
    </source>
</evidence>
<proteinExistence type="predicted"/>
<evidence type="ECO:0000313" key="2">
    <source>
        <dbReference type="Proteomes" id="UP000028500"/>
    </source>
</evidence>
<comment type="caution">
    <text evidence="1">The sequence shown here is derived from an EMBL/GenBank/DDBJ whole genome shotgun (WGS) entry which is preliminary data.</text>
</comment>
<accession>A0A077PE85</accession>